<feature type="compositionally biased region" description="Polar residues" evidence="2">
    <location>
        <begin position="603"/>
        <end position="619"/>
    </location>
</feature>
<feature type="region of interest" description="Disordered" evidence="2">
    <location>
        <begin position="423"/>
        <end position="456"/>
    </location>
</feature>
<feature type="compositionally biased region" description="Basic and acidic residues" evidence="2">
    <location>
        <begin position="438"/>
        <end position="456"/>
    </location>
</feature>
<feature type="compositionally biased region" description="Low complexity" evidence="2">
    <location>
        <begin position="165"/>
        <end position="174"/>
    </location>
</feature>
<feature type="compositionally biased region" description="Polar residues" evidence="2">
    <location>
        <begin position="525"/>
        <end position="539"/>
    </location>
</feature>
<dbReference type="Pfam" id="PF26130">
    <property type="entry name" value="PB1-like"/>
    <property type="match status" value="1"/>
</dbReference>
<feature type="compositionally biased region" description="Basic residues" evidence="2">
    <location>
        <begin position="256"/>
        <end position="270"/>
    </location>
</feature>
<keyword evidence="1" id="KW-0479">Metal-binding</keyword>
<dbReference type="InterPro" id="IPR036875">
    <property type="entry name" value="Znf_CCHC_sf"/>
</dbReference>
<evidence type="ECO:0000256" key="2">
    <source>
        <dbReference type="SAM" id="MobiDB-lite"/>
    </source>
</evidence>
<evidence type="ECO:0000259" key="3">
    <source>
        <dbReference type="PROSITE" id="PS50158"/>
    </source>
</evidence>
<reference evidence="4 5" key="1">
    <citation type="submission" date="2019-01" db="EMBL/GenBank/DDBJ databases">
        <title>Sequencing of cultivated peanut Arachis hypogaea provides insights into genome evolution and oil improvement.</title>
        <authorList>
            <person name="Chen X."/>
        </authorList>
    </citation>
    <scope>NUCLEOTIDE SEQUENCE [LARGE SCALE GENOMIC DNA]</scope>
    <source>
        <strain evidence="5">cv. Fuhuasheng</strain>
        <tissue evidence="4">Leaves</tissue>
    </source>
</reference>
<keyword evidence="1" id="KW-0863">Zinc-finger</keyword>
<comment type="caution">
    <text evidence="4">The sequence shown here is derived from an EMBL/GenBank/DDBJ whole genome shotgun (WGS) entry which is preliminary data.</text>
</comment>
<dbReference type="EMBL" id="SDMP01000008">
    <property type="protein sequence ID" value="RYR43930.1"/>
    <property type="molecule type" value="Genomic_DNA"/>
</dbReference>
<dbReference type="SUPFAM" id="SSF57756">
    <property type="entry name" value="Retrovirus zinc finger-like domains"/>
    <property type="match status" value="1"/>
</dbReference>
<feature type="compositionally biased region" description="Acidic residues" evidence="2">
    <location>
        <begin position="283"/>
        <end position="292"/>
    </location>
</feature>
<organism evidence="4 5">
    <name type="scientific">Arachis hypogaea</name>
    <name type="common">Peanut</name>
    <dbReference type="NCBI Taxonomy" id="3818"/>
    <lineage>
        <taxon>Eukaryota</taxon>
        <taxon>Viridiplantae</taxon>
        <taxon>Streptophyta</taxon>
        <taxon>Embryophyta</taxon>
        <taxon>Tracheophyta</taxon>
        <taxon>Spermatophyta</taxon>
        <taxon>Magnoliopsida</taxon>
        <taxon>eudicotyledons</taxon>
        <taxon>Gunneridae</taxon>
        <taxon>Pentapetalae</taxon>
        <taxon>rosids</taxon>
        <taxon>fabids</taxon>
        <taxon>Fabales</taxon>
        <taxon>Fabaceae</taxon>
        <taxon>Papilionoideae</taxon>
        <taxon>50 kb inversion clade</taxon>
        <taxon>dalbergioids sensu lato</taxon>
        <taxon>Dalbergieae</taxon>
        <taxon>Pterocarpus clade</taxon>
        <taxon>Arachis</taxon>
    </lineage>
</organism>
<feature type="compositionally biased region" description="Polar residues" evidence="2">
    <location>
        <begin position="150"/>
        <end position="162"/>
    </location>
</feature>
<dbReference type="AlphaFoldDB" id="A0A445BYU0"/>
<feature type="compositionally biased region" description="Basic residues" evidence="2">
    <location>
        <begin position="423"/>
        <end position="437"/>
    </location>
</feature>
<dbReference type="STRING" id="3818.A0A445BYU0"/>
<feature type="region of interest" description="Disordered" evidence="2">
    <location>
        <begin position="572"/>
        <end position="638"/>
    </location>
</feature>
<dbReference type="GO" id="GO:0003676">
    <property type="term" value="F:nucleic acid binding"/>
    <property type="evidence" value="ECO:0007669"/>
    <property type="project" value="InterPro"/>
</dbReference>
<dbReference type="GO" id="GO:0008270">
    <property type="term" value="F:zinc ion binding"/>
    <property type="evidence" value="ECO:0007669"/>
    <property type="project" value="UniProtKB-KW"/>
</dbReference>
<dbReference type="InterPro" id="IPR058594">
    <property type="entry name" value="PB1-like_dom_pln"/>
</dbReference>
<feature type="compositionally biased region" description="Low complexity" evidence="2">
    <location>
        <begin position="193"/>
        <end position="232"/>
    </location>
</feature>
<dbReference type="PROSITE" id="PS50158">
    <property type="entry name" value="ZF_CCHC"/>
    <property type="match status" value="1"/>
</dbReference>
<proteinExistence type="predicted"/>
<keyword evidence="1" id="KW-0862">Zinc</keyword>
<evidence type="ECO:0000256" key="1">
    <source>
        <dbReference type="PROSITE-ProRule" id="PRU00047"/>
    </source>
</evidence>
<protein>
    <recommendedName>
        <fullName evidence="3">CCHC-type domain-containing protein</fullName>
    </recommendedName>
</protein>
<dbReference type="Proteomes" id="UP000289738">
    <property type="component" value="Chromosome A08"/>
</dbReference>
<feature type="region of interest" description="Disordered" evidence="2">
    <location>
        <begin position="512"/>
        <end position="546"/>
    </location>
</feature>
<sequence length="638" mass="69177">MTELIDIMIHHGGNFQKNEDNRLVYSPDNRACLSDLDVDTLDVFYVRNYYKELGYGEIQKCWWLVPGRKLEVGLRNLDSDNELIDMCYHAQKNKGLVEVYYEHGVSLPEVLEGDTSVVYLDEEEDVGQRPSETPIPNFKPTLVDAPLPNSKPNEQDSNSNVGLSAAPTPTPTTANIVPIPKPQPSKPTNVSNKPNSTTKSSIPTKSSNPTNPKPSTKPKNPTKSTKPTNPKPSTKHTNPKKSTNPTSATNSSKPTQVRKHCTRSASKRGIAHVTQVSVHADDSSDSYESAEDEQYRPGLEGSSSSSDKGFVSVKGRRSSLKFKHASASAFAKLKEKIVIEDDGLVEDVSDGEVDIGFIGADFGLDPGIPCVHACAALSRVNKPPEIFCHPLVTMESYKATYNHHINPIPGQPLWEVSEFNKPRAPKVKRPPGKLQMKRRMDSDEKHGGGKRLRVDTKNNDNTHLKRQLGKFTCSYCGDKGHTKRGCKKKRLADAAAAAAAAAAAVAEAEAATKNKEGEGGGDPTADQTCVATSDGTNQQGEGGNVQPIDLAPIVTAASDVQQVELDLSQPTCFEQEDSQQVAENIRPTKLPARRKSSPPPSSVTVNPLQGASSGTTSRMASLMKFVPTPGFKTPRKKT</sequence>
<gene>
    <name evidence="4" type="ORF">Ahy_A08g040313</name>
</gene>
<dbReference type="InterPro" id="IPR001878">
    <property type="entry name" value="Znf_CCHC"/>
</dbReference>
<accession>A0A445BYU0</accession>
<feature type="domain" description="CCHC-type" evidence="3">
    <location>
        <begin position="473"/>
        <end position="488"/>
    </location>
</feature>
<evidence type="ECO:0000313" key="4">
    <source>
        <dbReference type="EMBL" id="RYR43930.1"/>
    </source>
</evidence>
<evidence type="ECO:0000313" key="5">
    <source>
        <dbReference type="Proteomes" id="UP000289738"/>
    </source>
</evidence>
<feature type="region of interest" description="Disordered" evidence="2">
    <location>
        <begin position="123"/>
        <end position="311"/>
    </location>
</feature>
<feature type="compositionally biased region" description="Polar residues" evidence="2">
    <location>
        <begin position="572"/>
        <end position="582"/>
    </location>
</feature>
<name>A0A445BYU0_ARAHY</name>
<keyword evidence="5" id="KW-1185">Reference proteome</keyword>